<keyword evidence="1" id="KW-0472">Membrane</keyword>
<name>M0P509_9EURY</name>
<dbReference type="OrthoDB" id="306524at2157"/>
<feature type="transmembrane region" description="Helical" evidence="1">
    <location>
        <begin position="142"/>
        <end position="163"/>
    </location>
</feature>
<dbReference type="Proteomes" id="UP000011546">
    <property type="component" value="Unassembled WGS sequence"/>
</dbReference>
<feature type="transmembrane region" description="Helical" evidence="1">
    <location>
        <begin position="84"/>
        <end position="105"/>
    </location>
</feature>
<organism evidence="2 3">
    <name type="scientific">Halorubrum kocurii JCM 14978</name>
    <dbReference type="NCBI Taxonomy" id="1230456"/>
    <lineage>
        <taxon>Archaea</taxon>
        <taxon>Methanobacteriati</taxon>
        <taxon>Methanobacteriota</taxon>
        <taxon>Stenosarchaea group</taxon>
        <taxon>Halobacteria</taxon>
        <taxon>Halobacteriales</taxon>
        <taxon>Haloferacaceae</taxon>
        <taxon>Halorubrum</taxon>
    </lineage>
</organism>
<dbReference type="InterPro" id="IPR052712">
    <property type="entry name" value="Acid_resist_chaperone_HdeD"/>
</dbReference>
<feature type="transmembrane region" description="Helical" evidence="1">
    <location>
        <begin position="60"/>
        <end position="78"/>
    </location>
</feature>
<dbReference type="RefSeq" id="WP_008848321.1">
    <property type="nucleotide sequence ID" value="NZ_AOJH01000051.1"/>
</dbReference>
<gene>
    <name evidence="2" type="ORF">C468_07986</name>
</gene>
<evidence type="ECO:0008006" key="4">
    <source>
        <dbReference type="Google" id="ProtNLM"/>
    </source>
</evidence>
<evidence type="ECO:0000313" key="2">
    <source>
        <dbReference type="EMBL" id="EMA64898.1"/>
    </source>
</evidence>
<dbReference type="InterPro" id="IPR005325">
    <property type="entry name" value="DUF308_memb"/>
</dbReference>
<reference evidence="2 3" key="1">
    <citation type="journal article" date="2014" name="PLoS Genet.">
        <title>Phylogenetically driven sequencing of extremely halophilic archaea reveals strategies for static and dynamic osmo-response.</title>
        <authorList>
            <person name="Becker E.A."/>
            <person name="Seitzer P.M."/>
            <person name="Tritt A."/>
            <person name="Larsen D."/>
            <person name="Krusor M."/>
            <person name="Yao A.I."/>
            <person name="Wu D."/>
            <person name="Madern D."/>
            <person name="Eisen J.A."/>
            <person name="Darling A.E."/>
            <person name="Facciotti M.T."/>
        </authorList>
    </citation>
    <scope>NUCLEOTIDE SEQUENCE [LARGE SCALE GENOMIC DNA]</scope>
    <source>
        <strain evidence="2 3">JCM 14978</strain>
    </source>
</reference>
<keyword evidence="3" id="KW-1185">Reference proteome</keyword>
<dbReference type="Pfam" id="PF03729">
    <property type="entry name" value="DUF308"/>
    <property type="match status" value="1"/>
</dbReference>
<dbReference type="PANTHER" id="PTHR34989">
    <property type="entry name" value="PROTEIN HDED"/>
    <property type="match status" value="1"/>
</dbReference>
<dbReference type="PANTHER" id="PTHR34989:SF1">
    <property type="entry name" value="PROTEIN HDED"/>
    <property type="match status" value="1"/>
</dbReference>
<dbReference type="STRING" id="1230456.C468_07986"/>
<feature type="transmembrane region" description="Helical" evidence="1">
    <location>
        <begin position="117"/>
        <end position="136"/>
    </location>
</feature>
<comment type="caution">
    <text evidence="2">The sequence shown here is derived from an EMBL/GenBank/DDBJ whole genome shotgun (WGS) entry which is preliminary data.</text>
</comment>
<protein>
    <recommendedName>
        <fullName evidence="4">HdeD family acid-resistance protein</fullName>
    </recommendedName>
</protein>
<evidence type="ECO:0000313" key="3">
    <source>
        <dbReference type="Proteomes" id="UP000011546"/>
    </source>
</evidence>
<sequence>MGSRTAAVAGAILAVLGALAMVFPFVTGRSLSVLLGVVLVAGATVHGFHAFSAGGFKHKLGQVILAVLYGGAGIVFILNPVFGLLTLTLLAVGFFLADGIAEIAWGIRSRGQPGAGWLLVSGSISFLLGGLLWLGFPSDAVWAIGVLFGINLVVTGVSVILLGRGSRGSFAQRTARGSQG</sequence>
<accession>M0P509</accession>
<feature type="transmembrane region" description="Helical" evidence="1">
    <location>
        <begin position="30"/>
        <end position="48"/>
    </location>
</feature>
<dbReference type="GO" id="GO:0005886">
    <property type="term" value="C:plasma membrane"/>
    <property type="evidence" value="ECO:0007669"/>
    <property type="project" value="TreeGrafter"/>
</dbReference>
<evidence type="ECO:0000256" key="1">
    <source>
        <dbReference type="SAM" id="Phobius"/>
    </source>
</evidence>
<keyword evidence="1" id="KW-1133">Transmembrane helix</keyword>
<dbReference type="AlphaFoldDB" id="M0P509"/>
<dbReference type="EMBL" id="AOJH01000051">
    <property type="protein sequence ID" value="EMA64898.1"/>
    <property type="molecule type" value="Genomic_DNA"/>
</dbReference>
<proteinExistence type="predicted"/>
<dbReference type="PATRIC" id="fig|1230456.3.peg.1573"/>
<keyword evidence="1" id="KW-0812">Transmembrane</keyword>